<dbReference type="RefSeq" id="WP_116184400.1">
    <property type="nucleotide sequence ID" value="NZ_QTJX01000002.1"/>
</dbReference>
<evidence type="ECO:0000256" key="3">
    <source>
        <dbReference type="ARBA" id="ARBA00022989"/>
    </source>
</evidence>
<dbReference type="GO" id="GO:0016020">
    <property type="term" value="C:membrane"/>
    <property type="evidence" value="ECO:0007669"/>
    <property type="project" value="UniProtKB-SubCell"/>
</dbReference>
<dbReference type="AlphaFoldDB" id="A0A371JQK2"/>
<comment type="caution">
    <text evidence="7">The sequence shown here is derived from an EMBL/GenBank/DDBJ whole genome shotgun (WGS) entry which is preliminary data.</text>
</comment>
<dbReference type="Proteomes" id="UP000261828">
    <property type="component" value="Unassembled WGS sequence"/>
</dbReference>
<dbReference type="Pfam" id="PF00916">
    <property type="entry name" value="Sulfate_transp"/>
    <property type="match status" value="1"/>
</dbReference>
<evidence type="ECO:0000256" key="2">
    <source>
        <dbReference type="ARBA" id="ARBA00022692"/>
    </source>
</evidence>
<evidence type="ECO:0000313" key="8">
    <source>
        <dbReference type="Proteomes" id="UP000261828"/>
    </source>
</evidence>
<dbReference type="EMBL" id="QTJX01000002">
    <property type="protein sequence ID" value="RDY59787.1"/>
    <property type="molecule type" value="Genomic_DNA"/>
</dbReference>
<sequence>MTPKTNHTKLFVKDLPKNLFSGFVVSLVALPLGLGLAIASDAPPISGIIAAVVGGMVVSLLGGSNVTIAGPGNGLVIVLLGAITSLGAGNLYHGYLFTLGAIVVSGILMMLLGFLKMGRLADFFPASAIEGMLAAIGWGIFAKQFHIMIGHNNEHGSIVSLLAQIPNGIIDLFQNGSTEELVAAGIGVVSLLIMVFYAKIRNPFFHMIPAPMWILILSVGFSYSFGWLNIPFPMDSSYLISIPENVASNLAFPDFSKILEKDFIISVFAITLIASIESLLSIKAVDKLDSQGRRSNVNKDLKALGLATSLSGLVGGLNVVTVIARSSVNVNNGATNRSANFFHATFLIVFILLFQEQLKKIPLAALAAILVYTGYKLATPKTFRKVAKIGREQIIIFLTTLLTTLFTNLITGIGVGILTTLVIHIIINKSALLFLTNVFKPNVLLFQEHEDKNYYVSVKYFCSFLNFYKLKNKLDAVPEDQNLIVDFSLCSFVDHTAMEGLEAYMGTFEKKGGSMEIVGLDKHGAKSKHPFAIRKIIPLENLGPIEKYFTKRQSHLETTAKEYDWLYTPKKDTNTNFLSGFIFFKSREISYLYNRLEDQNGDTSVFDLEFTEGAFVAKEVIKATVMHIEMKEEIPAFTLDKEGLLERIYKLAGFKDIPIDNHPDFNRRFFLSGERTTEIQTLFHDGLIMFLESTPYYHIESNGKSLFILKKERLLSVQEIKAMIYFGQQLQKLLERTREPQILLK</sequence>
<evidence type="ECO:0000256" key="1">
    <source>
        <dbReference type="ARBA" id="ARBA00004141"/>
    </source>
</evidence>
<dbReference type="InterPro" id="IPR036513">
    <property type="entry name" value="STAS_dom_sf"/>
</dbReference>
<feature type="domain" description="SLC26A/SulP transporter" evidence="6">
    <location>
        <begin position="17"/>
        <end position="399"/>
    </location>
</feature>
<dbReference type="PANTHER" id="PTHR11814">
    <property type="entry name" value="SULFATE TRANSPORTER"/>
    <property type="match status" value="1"/>
</dbReference>
<keyword evidence="3 5" id="KW-1133">Transmembrane helix</keyword>
<reference evidence="7 8" key="1">
    <citation type="submission" date="2018-08" db="EMBL/GenBank/DDBJ databases">
        <title>Muricauda nanhaiensis sp. nov., isolated from seawater of the South China Sea.</title>
        <authorList>
            <person name="Dang Y."/>
        </authorList>
    </citation>
    <scope>NUCLEOTIDE SEQUENCE [LARGE SCALE GENOMIC DNA]</scope>
    <source>
        <strain evidence="7 8">SM1704</strain>
    </source>
</reference>
<feature type="transmembrane region" description="Helical" evidence="5">
    <location>
        <begin position="45"/>
        <end position="63"/>
    </location>
</feature>
<feature type="transmembrane region" description="Helical" evidence="5">
    <location>
        <begin position="70"/>
        <end position="89"/>
    </location>
</feature>
<evidence type="ECO:0000313" key="7">
    <source>
        <dbReference type="EMBL" id="RDY59787.1"/>
    </source>
</evidence>
<dbReference type="InterPro" id="IPR011547">
    <property type="entry name" value="SLC26A/SulP_dom"/>
</dbReference>
<proteinExistence type="predicted"/>
<feature type="transmembrane region" description="Helical" evidence="5">
    <location>
        <begin position="337"/>
        <end position="354"/>
    </location>
</feature>
<feature type="transmembrane region" description="Helical" evidence="5">
    <location>
        <begin position="210"/>
        <end position="230"/>
    </location>
</feature>
<dbReference type="GO" id="GO:0055085">
    <property type="term" value="P:transmembrane transport"/>
    <property type="evidence" value="ECO:0007669"/>
    <property type="project" value="InterPro"/>
</dbReference>
<protein>
    <submittedName>
        <fullName evidence="7">SulP family inorganic anion transporter</fullName>
    </submittedName>
</protein>
<evidence type="ECO:0000259" key="6">
    <source>
        <dbReference type="Pfam" id="PF00916"/>
    </source>
</evidence>
<gene>
    <name evidence="7" type="ORF">DX873_10520</name>
</gene>
<dbReference type="InterPro" id="IPR001902">
    <property type="entry name" value="SLC26A/SulP_fam"/>
</dbReference>
<feature type="transmembrane region" description="Helical" evidence="5">
    <location>
        <begin position="20"/>
        <end position="39"/>
    </location>
</feature>
<keyword evidence="2 5" id="KW-0812">Transmembrane</keyword>
<organism evidence="7 8">
    <name type="scientific">Flagellimonas nanhaiensis</name>
    <dbReference type="NCBI Taxonomy" id="2292706"/>
    <lineage>
        <taxon>Bacteria</taxon>
        <taxon>Pseudomonadati</taxon>
        <taxon>Bacteroidota</taxon>
        <taxon>Flavobacteriia</taxon>
        <taxon>Flavobacteriales</taxon>
        <taxon>Flavobacteriaceae</taxon>
        <taxon>Flagellimonas</taxon>
    </lineage>
</organism>
<evidence type="ECO:0000256" key="4">
    <source>
        <dbReference type="ARBA" id="ARBA00023136"/>
    </source>
</evidence>
<accession>A0A371JQK2</accession>
<feature type="transmembrane region" description="Helical" evidence="5">
    <location>
        <begin position="263"/>
        <end position="282"/>
    </location>
</feature>
<keyword evidence="4 5" id="KW-0472">Membrane</keyword>
<feature type="transmembrane region" description="Helical" evidence="5">
    <location>
        <begin position="122"/>
        <end position="141"/>
    </location>
</feature>
<keyword evidence="8" id="KW-1185">Reference proteome</keyword>
<dbReference type="Gene3D" id="3.30.750.24">
    <property type="entry name" value="STAS domain"/>
    <property type="match status" value="1"/>
</dbReference>
<feature type="transmembrane region" description="Helical" evidence="5">
    <location>
        <begin position="303"/>
        <end position="325"/>
    </location>
</feature>
<feature type="transmembrane region" description="Helical" evidence="5">
    <location>
        <begin position="95"/>
        <end position="115"/>
    </location>
</feature>
<name>A0A371JQK2_9FLAO</name>
<comment type="subcellular location">
    <subcellularLocation>
        <location evidence="1">Membrane</location>
        <topology evidence="1">Multi-pass membrane protein</topology>
    </subcellularLocation>
</comment>
<feature type="transmembrane region" description="Helical" evidence="5">
    <location>
        <begin position="181"/>
        <end position="198"/>
    </location>
</feature>
<dbReference type="OrthoDB" id="9769739at2"/>
<evidence type="ECO:0000256" key="5">
    <source>
        <dbReference type="SAM" id="Phobius"/>
    </source>
</evidence>
<feature type="transmembrane region" description="Helical" evidence="5">
    <location>
        <begin position="394"/>
        <end position="427"/>
    </location>
</feature>